<dbReference type="InterPro" id="IPR009057">
    <property type="entry name" value="Homeodomain-like_sf"/>
</dbReference>
<dbReference type="OMA" id="WMPNFID"/>
<dbReference type="Proteomes" id="UP000627573">
    <property type="component" value="Unassembled WGS sequence"/>
</dbReference>
<gene>
    <name evidence="2" type="ORF">I3517_28500</name>
    <name evidence="3" type="ORF">QIE55_10900</name>
</gene>
<reference evidence="3" key="2">
    <citation type="submission" date="2023-08" db="EMBL/GenBank/DDBJ databases">
        <title>Isolation and Characterization of Rhodococcus erythropolis MGMM8.</title>
        <authorList>
            <person name="Diabankana R.G.C."/>
            <person name="Afordoanyi D.M."/>
            <person name="Validov S.Z."/>
        </authorList>
    </citation>
    <scope>NUCLEOTIDE SEQUENCE</scope>
    <source>
        <strain evidence="3">MGMM8</strain>
    </source>
</reference>
<keyword evidence="4" id="KW-1185">Reference proteome</keyword>
<evidence type="ECO:0000256" key="1">
    <source>
        <dbReference type="SAM" id="Phobius"/>
    </source>
</evidence>
<dbReference type="Proteomes" id="UP001230933">
    <property type="component" value="Chromosome"/>
</dbReference>
<evidence type="ECO:0000313" key="4">
    <source>
        <dbReference type="Proteomes" id="UP000627573"/>
    </source>
</evidence>
<keyword evidence="1" id="KW-0472">Membrane</keyword>
<reference evidence="2 4" key="1">
    <citation type="submission" date="2020-12" db="EMBL/GenBank/DDBJ databases">
        <title>Draft genome sequence of furan degrading bacterial strain FUR100.</title>
        <authorList>
            <person name="Woiski C."/>
        </authorList>
    </citation>
    <scope>NUCLEOTIDE SEQUENCE [LARGE SCALE GENOMIC DNA]</scope>
    <source>
        <strain evidence="2 4">FUR100</strain>
    </source>
</reference>
<keyword evidence="1" id="KW-0812">Transmembrane</keyword>
<feature type="transmembrane region" description="Helical" evidence="1">
    <location>
        <begin position="147"/>
        <end position="164"/>
    </location>
</feature>
<evidence type="ECO:0000313" key="3">
    <source>
        <dbReference type="EMBL" id="WGV51691.1"/>
    </source>
</evidence>
<accession>A0A0C2ZW40</accession>
<sequence length="189" mass="20409">MSIEERRATRKATLFDVGVTLLGAVDGPAVNVRAVCKAAGLTERYFYESFTDRDQYVVAVHTFVAERAQSALATAVESETTSEAVATAAVDAFVKLMVDDPAMGRVLLIAPLSEPVLSGRGIESMPAFVDLVYDQLSEIADPVDKQLVAVGLVGALFTLFIGYLDGSIVVERERFVRHCVRLLINANQA</sequence>
<proteinExistence type="predicted"/>
<name>A0A0C2ZW40_RHOER</name>
<dbReference type="EMBL" id="JAECSB010000092">
    <property type="protein sequence ID" value="MBH5146553.1"/>
    <property type="molecule type" value="Genomic_DNA"/>
</dbReference>
<organism evidence="2 4">
    <name type="scientific">Rhodococcus erythropolis</name>
    <name type="common">Arthrobacter picolinophilus</name>
    <dbReference type="NCBI Taxonomy" id="1833"/>
    <lineage>
        <taxon>Bacteria</taxon>
        <taxon>Bacillati</taxon>
        <taxon>Actinomycetota</taxon>
        <taxon>Actinomycetes</taxon>
        <taxon>Mycobacteriales</taxon>
        <taxon>Nocardiaceae</taxon>
        <taxon>Rhodococcus</taxon>
        <taxon>Rhodococcus erythropolis group</taxon>
    </lineage>
</organism>
<evidence type="ECO:0000313" key="2">
    <source>
        <dbReference type="EMBL" id="MBH5146553.1"/>
    </source>
</evidence>
<dbReference type="KEGG" id="reb:XU06_10230"/>
<protein>
    <submittedName>
        <fullName evidence="2">TetR/AcrR family transcriptional regulator</fullName>
    </submittedName>
</protein>
<dbReference type="AlphaFoldDB" id="A0A0C2ZW40"/>
<dbReference type="EMBL" id="CP124545">
    <property type="protein sequence ID" value="WGV51691.1"/>
    <property type="molecule type" value="Genomic_DNA"/>
</dbReference>
<dbReference type="Gene3D" id="1.10.357.10">
    <property type="entry name" value="Tetracycline Repressor, domain 2"/>
    <property type="match status" value="1"/>
</dbReference>
<dbReference type="RefSeq" id="WP_019747721.1">
    <property type="nucleotide sequence ID" value="NZ_BHXB01000001.1"/>
</dbReference>
<dbReference type="SUPFAM" id="SSF46689">
    <property type="entry name" value="Homeodomain-like"/>
    <property type="match status" value="1"/>
</dbReference>
<dbReference type="GeneID" id="57487796"/>
<keyword evidence="1" id="KW-1133">Transmembrane helix</keyword>